<proteinExistence type="inferred from homology"/>
<gene>
    <name evidence="4" type="ORF">SNAT2548_LOCUS22891</name>
</gene>
<reference evidence="4" key="1">
    <citation type="submission" date="2021-02" db="EMBL/GenBank/DDBJ databases">
        <authorList>
            <person name="Dougan E. K."/>
            <person name="Rhodes N."/>
            <person name="Thang M."/>
            <person name="Chan C."/>
        </authorList>
    </citation>
    <scope>NUCLEOTIDE SEQUENCE</scope>
</reference>
<name>A0A812R5C6_9DINO</name>
<feature type="domain" description="GFO/IDH/MocA-like oxidoreductase" evidence="3">
    <location>
        <begin position="34"/>
        <end position="146"/>
    </location>
</feature>
<evidence type="ECO:0000313" key="5">
    <source>
        <dbReference type="Proteomes" id="UP000604046"/>
    </source>
</evidence>
<evidence type="ECO:0000256" key="2">
    <source>
        <dbReference type="SAM" id="MobiDB-lite"/>
    </source>
</evidence>
<dbReference type="OrthoDB" id="426876at2759"/>
<feature type="region of interest" description="Disordered" evidence="2">
    <location>
        <begin position="291"/>
        <end position="312"/>
    </location>
</feature>
<organism evidence="4 5">
    <name type="scientific">Symbiodinium natans</name>
    <dbReference type="NCBI Taxonomy" id="878477"/>
    <lineage>
        <taxon>Eukaryota</taxon>
        <taxon>Sar</taxon>
        <taxon>Alveolata</taxon>
        <taxon>Dinophyceae</taxon>
        <taxon>Suessiales</taxon>
        <taxon>Symbiodiniaceae</taxon>
        <taxon>Symbiodinium</taxon>
    </lineage>
</organism>
<dbReference type="PANTHER" id="PTHR43377">
    <property type="entry name" value="BILIVERDIN REDUCTASE A"/>
    <property type="match status" value="1"/>
</dbReference>
<protein>
    <recommendedName>
        <fullName evidence="3">GFO/IDH/MocA-like oxidoreductase domain-containing protein</fullName>
    </recommendedName>
</protein>
<dbReference type="InterPro" id="IPR055170">
    <property type="entry name" value="GFO_IDH_MocA-like_dom"/>
</dbReference>
<accession>A0A812R5C6</accession>
<dbReference type="SUPFAM" id="SSF55347">
    <property type="entry name" value="Glyceraldehyde-3-phosphate dehydrogenase-like, C-terminal domain"/>
    <property type="match status" value="1"/>
</dbReference>
<dbReference type="PANTHER" id="PTHR43377:SF8">
    <property type="entry name" value="BLR3664 PROTEIN"/>
    <property type="match status" value="1"/>
</dbReference>
<evidence type="ECO:0000313" key="4">
    <source>
        <dbReference type="EMBL" id="CAE7420799.1"/>
    </source>
</evidence>
<evidence type="ECO:0000259" key="3">
    <source>
        <dbReference type="Pfam" id="PF22725"/>
    </source>
</evidence>
<sequence>MRAGLKASELLSLTEQAGVVVLIGHQRRHSRLVKRARHMVTDENFGPLRGVNMEFSLLKPDSYFCNDDPALEWRKRKGVGGPILINTIHDLDLMRFITGHEITKVFAMTSSAARGEEVEDTGGVTVTFDHGAVGTLFFTDASPAPWSYEFTTRENKKYPPVPDNETRDCYHFMGAQCSLGFPSLHSYAYRAATERGWDSPLSMDQSSVEMEDPLFLQMKHFVGVCRGEEIPVCSGRDAVESLAVVLAVQRSADCGRAVAPSELLAEVNEDAVSTCRLDSSNLPISKEPASCSAQTTTARPGLRLWSTTETQA</sequence>
<comment type="caution">
    <text evidence="4">The sequence shown here is derived from an EMBL/GenBank/DDBJ whole genome shotgun (WGS) entry which is preliminary data.</text>
</comment>
<dbReference type="Proteomes" id="UP000604046">
    <property type="component" value="Unassembled WGS sequence"/>
</dbReference>
<dbReference type="Gene3D" id="3.30.360.10">
    <property type="entry name" value="Dihydrodipicolinate Reductase, domain 2"/>
    <property type="match status" value="1"/>
</dbReference>
<dbReference type="AlphaFoldDB" id="A0A812R5C6"/>
<comment type="similarity">
    <text evidence="1">Belongs to the Gfo/Idh/MocA family.</text>
</comment>
<dbReference type="InterPro" id="IPR051450">
    <property type="entry name" value="Gfo/Idh/MocA_Oxidoreductases"/>
</dbReference>
<dbReference type="EMBL" id="CAJNDS010002301">
    <property type="protein sequence ID" value="CAE7420799.1"/>
    <property type="molecule type" value="Genomic_DNA"/>
</dbReference>
<dbReference type="Pfam" id="PF22725">
    <property type="entry name" value="GFO_IDH_MocA_C3"/>
    <property type="match status" value="1"/>
</dbReference>
<keyword evidence="5" id="KW-1185">Reference proteome</keyword>
<evidence type="ECO:0000256" key="1">
    <source>
        <dbReference type="ARBA" id="ARBA00010928"/>
    </source>
</evidence>